<evidence type="ECO:0000256" key="4">
    <source>
        <dbReference type="ARBA" id="ARBA00022679"/>
    </source>
</evidence>
<keyword evidence="5 6" id="KW-0949">S-adenosyl-L-methionine</keyword>
<feature type="binding site" evidence="6">
    <location>
        <position position="205"/>
    </location>
    <ligand>
        <name>S-adenosyl-L-methionine</name>
        <dbReference type="ChEBI" id="CHEBI:59789"/>
    </ligand>
</feature>
<keyword evidence="4 6" id="KW-0808">Transferase</keyword>
<dbReference type="EC" id="2.1.1.-" evidence="6"/>
<dbReference type="GO" id="GO:0005737">
    <property type="term" value="C:cytoplasm"/>
    <property type="evidence" value="ECO:0007669"/>
    <property type="project" value="UniProtKB-SubCell"/>
</dbReference>
<comment type="function">
    <text evidence="6">Methylates ribosomal protein L11.</text>
</comment>
<accession>A0A0R2N344</accession>
<dbReference type="PANTHER" id="PTHR43648">
    <property type="entry name" value="ELECTRON TRANSFER FLAVOPROTEIN BETA SUBUNIT LYSINE METHYLTRANSFERASE"/>
    <property type="match status" value="1"/>
</dbReference>
<dbReference type="STRING" id="1293598.IV56_GL001291"/>
<organism evidence="7 8">
    <name type="scientific">Lacticaseibacillus saniviri JCM 17471 = DSM 24301</name>
    <dbReference type="NCBI Taxonomy" id="1293598"/>
    <lineage>
        <taxon>Bacteria</taxon>
        <taxon>Bacillati</taxon>
        <taxon>Bacillota</taxon>
        <taxon>Bacilli</taxon>
        <taxon>Lactobacillales</taxon>
        <taxon>Lactobacillaceae</taxon>
        <taxon>Lacticaseibacillus</taxon>
    </lineage>
</organism>
<comment type="similarity">
    <text evidence="1 6">Belongs to the methyltransferase superfamily. PrmA family.</text>
</comment>
<gene>
    <name evidence="6" type="primary">prmA</name>
    <name evidence="7" type="ORF">IV56_GL001291</name>
</gene>
<dbReference type="OrthoDB" id="9785995at2"/>
<dbReference type="PIRSF" id="PIRSF000401">
    <property type="entry name" value="RPL11_MTase"/>
    <property type="match status" value="1"/>
</dbReference>
<dbReference type="Pfam" id="PF06325">
    <property type="entry name" value="PrmA"/>
    <property type="match status" value="1"/>
</dbReference>
<name>A0A0R2N344_9LACO</name>
<dbReference type="SUPFAM" id="SSF53335">
    <property type="entry name" value="S-adenosyl-L-methionine-dependent methyltransferases"/>
    <property type="match status" value="1"/>
</dbReference>
<feature type="binding site" evidence="6">
    <location>
        <position position="247"/>
    </location>
    <ligand>
        <name>S-adenosyl-L-methionine</name>
        <dbReference type="ChEBI" id="CHEBI:59789"/>
    </ligand>
</feature>
<dbReference type="CDD" id="cd02440">
    <property type="entry name" value="AdoMet_MTases"/>
    <property type="match status" value="1"/>
</dbReference>
<dbReference type="RefSeq" id="WP_054776389.1">
    <property type="nucleotide sequence ID" value="NZ_BBBX01000001.1"/>
</dbReference>
<feature type="binding site" evidence="6">
    <location>
        <position position="183"/>
    </location>
    <ligand>
        <name>S-adenosyl-L-methionine</name>
        <dbReference type="ChEBI" id="CHEBI:59789"/>
    </ligand>
</feature>
<dbReference type="Gene3D" id="3.40.50.150">
    <property type="entry name" value="Vaccinia Virus protein VP39"/>
    <property type="match status" value="1"/>
</dbReference>
<dbReference type="PATRIC" id="fig|1293598.4.peg.1355"/>
<dbReference type="InterPro" id="IPR004498">
    <property type="entry name" value="Ribosomal_PrmA_MeTrfase"/>
</dbReference>
<dbReference type="InterPro" id="IPR050078">
    <property type="entry name" value="Ribosomal_L11_MeTrfase_PrmA"/>
</dbReference>
<comment type="caution">
    <text evidence="7">The sequence shown here is derived from an EMBL/GenBank/DDBJ whole genome shotgun (WGS) entry which is preliminary data.</text>
</comment>
<keyword evidence="7" id="KW-0689">Ribosomal protein</keyword>
<proteinExistence type="inferred from homology"/>
<evidence type="ECO:0000256" key="2">
    <source>
        <dbReference type="ARBA" id="ARBA00022490"/>
    </source>
</evidence>
<sequence length="316" mass="34216">MQWISVTVDTTTEAVEAVSNLLMETGAEGVKIDDAADFAHETISDTGVWLDPDSFKHQENGAQVTAYFSEQVNVPELLPELTHRVHQLSEFGLDPGAGTVKMAAVDEKDWANTWKKYYHPVRLSRYLTIVPSWEDYQVEQQNEQVIRLDPGQAFGTGTHPTTQLMLGALETLMRGGEEVIDVGTGSGVLAIAAELLGADHILATDVDQVAVDNAQSNLALNPVTHIDVIANDLLTGIEAQADLVLANILAEVLLPLIPQVPAVLKPKGQLVLSGIYYDKADVIKQALIDNGLAVTQMRTLGDWVAYVAQRPGADES</sequence>
<dbReference type="Proteomes" id="UP000050969">
    <property type="component" value="Unassembled WGS sequence"/>
</dbReference>
<dbReference type="InterPro" id="IPR029063">
    <property type="entry name" value="SAM-dependent_MTases_sf"/>
</dbReference>
<comment type="catalytic activity">
    <reaction evidence="6">
        <text>L-lysyl-[protein] + 3 S-adenosyl-L-methionine = N(6),N(6),N(6)-trimethyl-L-lysyl-[protein] + 3 S-adenosyl-L-homocysteine + 3 H(+)</text>
        <dbReference type="Rhea" id="RHEA:54192"/>
        <dbReference type="Rhea" id="RHEA-COMP:9752"/>
        <dbReference type="Rhea" id="RHEA-COMP:13826"/>
        <dbReference type="ChEBI" id="CHEBI:15378"/>
        <dbReference type="ChEBI" id="CHEBI:29969"/>
        <dbReference type="ChEBI" id="CHEBI:57856"/>
        <dbReference type="ChEBI" id="CHEBI:59789"/>
        <dbReference type="ChEBI" id="CHEBI:61961"/>
    </reaction>
</comment>
<evidence type="ECO:0000313" key="8">
    <source>
        <dbReference type="Proteomes" id="UP000050969"/>
    </source>
</evidence>
<keyword evidence="8" id="KW-1185">Reference proteome</keyword>
<dbReference type="GO" id="GO:0005840">
    <property type="term" value="C:ribosome"/>
    <property type="evidence" value="ECO:0007669"/>
    <property type="project" value="UniProtKB-KW"/>
</dbReference>
<dbReference type="GO" id="GO:0016279">
    <property type="term" value="F:protein-lysine N-methyltransferase activity"/>
    <property type="evidence" value="ECO:0007669"/>
    <property type="project" value="RHEA"/>
</dbReference>
<evidence type="ECO:0000313" key="7">
    <source>
        <dbReference type="EMBL" id="KRO18163.1"/>
    </source>
</evidence>
<dbReference type="NCBIfam" id="TIGR00406">
    <property type="entry name" value="prmA"/>
    <property type="match status" value="1"/>
</dbReference>
<evidence type="ECO:0000256" key="6">
    <source>
        <dbReference type="HAMAP-Rule" id="MF_00735"/>
    </source>
</evidence>
<dbReference type="EMBL" id="JQCE01000005">
    <property type="protein sequence ID" value="KRO18163.1"/>
    <property type="molecule type" value="Genomic_DNA"/>
</dbReference>
<keyword evidence="2 6" id="KW-0963">Cytoplasm</keyword>
<dbReference type="GO" id="GO:0032259">
    <property type="term" value="P:methylation"/>
    <property type="evidence" value="ECO:0007669"/>
    <property type="project" value="UniProtKB-KW"/>
</dbReference>
<evidence type="ECO:0000256" key="1">
    <source>
        <dbReference type="ARBA" id="ARBA00009741"/>
    </source>
</evidence>
<feature type="binding site" evidence="6">
    <location>
        <position position="162"/>
    </location>
    <ligand>
        <name>S-adenosyl-L-methionine</name>
        <dbReference type="ChEBI" id="CHEBI:59789"/>
    </ligand>
</feature>
<protein>
    <recommendedName>
        <fullName evidence="6">Ribosomal protein L11 methyltransferase</fullName>
        <shortName evidence="6">L11 Mtase</shortName>
        <ecNumber evidence="6">2.1.1.-</ecNumber>
    </recommendedName>
</protein>
<keyword evidence="7" id="KW-0687">Ribonucleoprotein</keyword>
<comment type="subcellular location">
    <subcellularLocation>
        <location evidence="6">Cytoplasm</location>
    </subcellularLocation>
</comment>
<dbReference type="HAMAP" id="MF_00735">
    <property type="entry name" value="Methyltr_PrmA"/>
    <property type="match status" value="1"/>
</dbReference>
<evidence type="ECO:0000256" key="5">
    <source>
        <dbReference type="ARBA" id="ARBA00022691"/>
    </source>
</evidence>
<evidence type="ECO:0000256" key="3">
    <source>
        <dbReference type="ARBA" id="ARBA00022603"/>
    </source>
</evidence>
<dbReference type="AlphaFoldDB" id="A0A0R2N344"/>
<reference evidence="7 8" key="1">
    <citation type="journal article" date="2015" name="Genome Announc.">
        <title>Expanding the biotechnology potential of lactobacilli through comparative genomics of 213 strains and associated genera.</title>
        <authorList>
            <person name="Sun Z."/>
            <person name="Harris H.M."/>
            <person name="McCann A."/>
            <person name="Guo C."/>
            <person name="Argimon S."/>
            <person name="Zhang W."/>
            <person name="Yang X."/>
            <person name="Jeffery I.B."/>
            <person name="Cooney J.C."/>
            <person name="Kagawa T.F."/>
            <person name="Liu W."/>
            <person name="Song Y."/>
            <person name="Salvetti E."/>
            <person name="Wrobel A."/>
            <person name="Rasinkangas P."/>
            <person name="Parkhill J."/>
            <person name="Rea M.C."/>
            <person name="O'Sullivan O."/>
            <person name="Ritari J."/>
            <person name="Douillard F.P."/>
            <person name="Paul Ross R."/>
            <person name="Yang R."/>
            <person name="Briner A.E."/>
            <person name="Felis G.E."/>
            <person name="de Vos W.M."/>
            <person name="Barrangou R."/>
            <person name="Klaenhammer T.R."/>
            <person name="Caufield P.W."/>
            <person name="Cui Y."/>
            <person name="Zhang H."/>
            <person name="O'Toole P.W."/>
        </authorList>
    </citation>
    <scope>NUCLEOTIDE SEQUENCE [LARGE SCALE GENOMIC DNA]</scope>
    <source>
        <strain evidence="7 8">DSM 24301</strain>
    </source>
</reference>
<dbReference type="PANTHER" id="PTHR43648:SF1">
    <property type="entry name" value="ELECTRON TRANSFER FLAVOPROTEIN BETA SUBUNIT LYSINE METHYLTRANSFERASE"/>
    <property type="match status" value="1"/>
</dbReference>
<keyword evidence="3 6" id="KW-0489">Methyltransferase</keyword>